<dbReference type="EMBL" id="MU790777">
    <property type="protein sequence ID" value="KAJ3993284.1"/>
    <property type="molecule type" value="Genomic_DNA"/>
</dbReference>
<sequence>MTRGRKKDLSIPATRALTQQRDYRARKAYYLAELEERCHRVEEENARLKQEIQALRAGLPIENTPVDPRLLAASSDLMRDLSAASNALESFQQLAYPQTSIMQSNLTPRASPSPSMSSSSSLSSSSRLRPAFFPSPPSSEESLPLQDVLVGQEKCDIWLEEGSHRPAPESHSLRKILCLPPSDATTQPNGDLNQPESYLHTDPADGQQHRGSSYSDSIGDASAMNI</sequence>
<keyword evidence="4" id="KW-1185">Reference proteome</keyword>
<proteinExistence type="predicted"/>
<keyword evidence="1" id="KW-0175">Coiled coil</keyword>
<evidence type="ECO:0000256" key="1">
    <source>
        <dbReference type="SAM" id="Coils"/>
    </source>
</evidence>
<feature type="region of interest" description="Disordered" evidence="2">
    <location>
        <begin position="104"/>
        <end position="144"/>
    </location>
</feature>
<evidence type="ECO:0000256" key="2">
    <source>
        <dbReference type="SAM" id="MobiDB-lite"/>
    </source>
</evidence>
<gene>
    <name evidence="3" type="ORF">F5050DRAFT_1782866</name>
</gene>
<feature type="compositionally biased region" description="Low complexity" evidence="2">
    <location>
        <begin position="108"/>
        <end position="144"/>
    </location>
</feature>
<evidence type="ECO:0000313" key="3">
    <source>
        <dbReference type="EMBL" id="KAJ3993284.1"/>
    </source>
</evidence>
<dbReference type="Gene3D" id="1.20.5.170">
    <property type="match status" value="1"/>
</dbReference>
<accession>A0ABQ8Q534</accession>
<feature type="compositionally biased region" description="Polar residues" evidence="2">
    <location>
        <begin position="183"/>
        <end position="196"/>
    </location>
</feature>
<evidence type="ECO:0008006" key="5">
    <source>
        <dbReference type="Google" id="ProtNLM"/>
    </source>
</evidence>
<name>A0ABQ8Q534_9AGAR</name>
<protein>
    <recommendedName>
        <fullName evidence="5">BZIP domain-containing protein</fullName>
    </recommendedName>
</protein>
<dbReference type="SUPFAM" id="SSF57959">
    <property type="entry name" value="Leucine zipper domain"/>
    <property type="match status" value="1"/>
</dbReference>
<feature type="region of interest" description="Disordered" evidence="2">
    <location>
        <begin position="180"/>
        <end position="226"/>
    </location>
</feature>
<dbReference type="Proteomes" id="UP001163828">
    <property type="component" value="Unassembled WGS sequence"/>
</dbReference>
<evidence type="ECO:0000313" key="4">
    <source>
        <dbReference type="Proteomes" id="UP001163828"/>
    </source>
</evidence>
<organism evidence="3 4">
    <name type="scientific">Lentinula boryana</name>
    <dbReference type="NCBI Taxonomy" id="40481"/>
    <lineage>
        <taxon>Eukaryota</taxon>
        <taxon>Fungi</taxon>
        <taxon>Dikarya</taxon>
        <taxon>Basidiomycota</taxon>
        <taxon>Agaricomycotina</taxon>
        <taxon>Agaricomycetes</taxon>
        <taxon>Agaricomycetidae</taxon>
        <taxon>Agaricales</taxon>
        <taxon>Marasmiineae</taxon>
        <taxon>Omphalotaceae</taxon>
        <taxon>Lentinula</taxon>
    </lineage>
</organism>
<dbReference type="InterPro" id="IPR046347">
    <property type="entry name" value="bZIP_sf"/>
</dbReference>
<feature type="coiled-coil region" evidence="1">
    <location>
        <begin position="31"/>
        <end position="58"/>
    </location>
</feature>
<comment type="caution">
    <text evidence="3">The sequence shown here is derived from an EMBL/GenBank/DDBJ whole genome shotgun (WGS) entry which is preliminary data.</text>
</comment>
<reference evidence="3" key="1">
    <citation type="submission" date="2022-08" db="EMBL/GenBank/DDBJ databases">
        <authorList>
            <consortium name="DOE Joint Genome Institute"/>
            <person name="Min B."/>
            <person name="Riley R."/>
            <person name="Sierra-Patev S."/>
            <person name="Naranjo-Ortiz M."/>
            <person name="Looney B."/>
            <person name="Konkel Z."/>
            <person name="Slot J.C."/>
            <person name="Sakamoto Y."/>
            <person name="Steenwyk J.L."/>
            <person name="Rokas A."/>
            <person name="Carro J."/>
            <person name="Camarero S."/>
            <person name="Ferreira P."/>
            <person name="Molpeceres G."/>
            <person name="Ruiz-Duenas F.J."/>
            <person name="Serrano A."/>
            <person name="Henrissat B."/>
            <person name="Drula E."/>
            <person name="Hughes K.W."/>
            <person name="Mata J.L."/>
            <person name="Ishikawa N.K."/>
            <person name="Vargas-Isla R."/>
            <person name="Ushijima S."/>
            <person name="Smith C.A."/>
            <person name="Ahrendt S."/>
            <person name="Andreopoulos W."/>
            <person name="He G."/>
            <person name="Labutti K."/>
            <person name="Lipzen A."/>
            <person name="Ng V."/>
            <person name="Sandor L."/>
            <person name="Barry K."/>
            <person name="Martinez A.T."/>
            <person name="Xiao Y."/>
            <person name="Gibbons J.G."/>
            <person name="Terashima K."/>
            <person name="Hibbett D.S."/>
            <person name="Grigoriev I.V."/>
        </authorList>
    </citation>
    <scope>NUCLEOTIDE SEQUENCE</scope>
    <source>
        <strain evidence="3">TFB10827</strain>
    </source>
</reference>